<reference evidence="1 2" key="1">
    <citation type="journal article" date="2009" name="Nature">
        <title>The Sorghum bicolor genome and the diversification of grasses.</title>
        <authorList>
            <person name="Paterson A.H."/>
            <person name="Bowers J.E."/>
            <person name="Bruggmann R."/>
            <person name="Dubchak I."/>
            <person name="Grimwood J."/>
            <person name="Gundlach H."/>
            <person name="Haberer G."/>
            <person name="Hellsten U."/>
            <person name="Mitros T."/>
            <person name="Poliakov A."/>
            <person name="Schmutz J."/>
            <person name="Spannagl M."/>
            <person name="Tang H."/>
            <person name="Wang X."/>
            <person name="Wicker T."/>
            <person name="Bharti A.K."/>
            <person name="Chapman J."/>
            <person name="Feltus F.A."/>
            <person name="Gowik U."/>
            <person name="Grigoriev I.V."/>
            <person name="Lyons E."/>
            <person name="Maher C.A."/>
            <person name="Martis M."/>
            <person name="Narechania A."/>
            <person name="Otillar R.P."/>
            <person name="Penning B.W."/>
            <person name="Salamov A.A."/>
            <person name="Wang Y."/>
            <person name="Zhang L."/>
            <person name="Carpita N.C."/>
            <person name="Freeling M."/>
            <person name="Gingle A.R."/>
            <person name="Hash C.T."/>
            <person name="Keller B."/>
            <person name="Klein P."/>
            <person name="Kresovich S."/>
            <person name="McCann M.C."/>
            <person name="Ming R."/>
            <person name="Peterson D.G."/>
            <person name="Mehboob-ur-Rahman"/>
            <person name="Ware D."/>
            <person name="Westhoff P."/>
            <person name="Mayer K.F."/>
            <person name="Messing J."/>
            <person name="Rokhsar D.S."/>
        </authorList>
    </citation>
    <scope>NUCLEOTIDE SEQUENCE [LARGE SCALE GENOMIC DNA]</scope>
    <source>
        <strain evidence="2">cv. BTx623</strain>
    </source>
</reference>
<dbReference type="EMBL" id="CM000768">
    <property type="protein sequence ID" value="OQU77492.1"/>
    <property type="molecule type" value="Genomic_DNA"/>
</dbReference>
<sequence length="106" mass="12081">MHNFGCELLYIQEAVKRLEQTAGEEAEYEPLRTGPGVTVDKKLSSDEPSLIENIHCKEVDLLSFVWVAFLVQNYTTTCSPWYWTLDLLPRGHRSAACLHHHFSTCG</sequence>
<accession>A0A1Z5R133</accession>
<organism evidence="1 2">
    <name type="scientific">Sorghum bicolor</name>
    <name type="common">Sorghum</name>
    <name type="synonym">Sorghum vulgare</name>
    <dbReference type="NCBI Taxonomy" id="4558"/>
    <lineage>
        <taxon>Eukaryota</taxon>
        <taxon>Viridiplantae</taxon>
        <taxon>Streptophyta</taxon>
        <taxon>Embryophyta</taxon>
        <taxon>Tracheophyta</taxon>
        <taxon>Spermatophyta</taxon>
        <taxon>Magnoliopsida</taxon>
        <taxon>Liliopsida</taxon>
        <taxon>Poales</taxon>
        <taxon>Poaceae</taxon>
        <taxon>PACMAD clade</taxon>
        <taxon>Panicoideae</taxon>
        <taxon>Andropogonodae</taxon>
        <taxon>Andropogoneae</taxon>
        <taxon>Sorghinae</taxon>
        <taxon>Sorghum</taxon>
    </lineage>
</organism>
<dbReference type="Gramene" id="OQU77492">
    <property type="protein sequence ID" value="OQU77492"/>
    <property type="gene ID" value="SORBI_3009G055200"/>
</dbReference>
<proteinExistence type="predicted"/>
<dbReference type="Proteomes" id="UP000000768">
    <property type="component" value="Chromosome 9"/>
</dbReference>
<protein>
    <submittedName>
        <fullName evidence="1">Uncharacterized protein</fullName>
    </submittedName>
</protein>
<name>A0A1Z5R133_SORBI</name>
<keyword evidence="2" id="KW-1185">Reference proteome</keyword>
<evidence type="ECO:0000313" key="2">
    <source>
        <dbReference type="Proteomes" id="UP000000768"/>
    </source>
</evidence>
<reference evidence="2" key="2">
    <citation type="journal article" date="2018" name="Plant J.">
        <title>The Sorghum bicolor reference genome: improved assembly, gene annotations, a transcriptome atlas, and signatures of genome organization.</title>
        <authorList>
            <person name="McCormick R.F."/>
            <person name="Truong S.K."/>
            <person name="Sreedasyam A."/>
            <person name="Jenkins J."/>
            <person name="Shu S."/>
            <person name="Sims D."/>
            <person name="Kennedy M."/>
            <person name="Amirebrahimi M."/>
            <person name="Weers B.D."/>
            <person name="McKinley B."/>
            <person name="Mattison A."/>
            <person name="Morishige D.T."/>
            <person name="Grimwood J."/>
            <person name="Schmutz J."/>
            <person name="Mullet J.E."/>
        </authorList>
    </citation>
    <scope>NUCLEOTIDE SEQUENCE [LARGE SCALE GENOMIC DNA]</scope>
    <source>
        <strain evidence="2">cv. BTx623</strain>
    </source>
</reference>
<dbReference type="OrthoDB" id="434519at2759"/>
<gene>
    <name evidence="1" type="ORF">SORBI_3009G055200</name>
</gene>
<evidence type="ECO:0000313" key="1">
    <source>
        <dbReference type="EMBL" id="OQU77492.1"/>
    </source>
</evidence>
<dbReference type="STRING" id="4558.A0A1Z5R133"/>
<dbReference type="InParanoid" id="A0A1Z5R133"/>
<dbReference type="AlphaFoldDB" id="A0A1Z5R133"/>